<protein>
    <submittedName>
        <fullName evidence="2">Sensor (PAS) domain for methyl-accepting chemotaxis sensory transducer</fullName>
    </submittedName>
</protein>
<dbReference type="NCBIfam" id="TIGR00229">
    <property type="entry name" value="sensory_box"/>
    <property type="match status" value="1"/>
</dbReference>
<dbReference type="InterPro" id="IPR035965">
    <property type="entry name" value="PAS-like_dom_sf"/>
</dbReference>
<sequence length="173" mass="19418">MDRTVTGIERTFQTDEIIVSKTDTTGRITYANDVFIGISGYTTAEVLGQPHSMIRHPDMPRAVFKLLWDRLALGHEVFAYVVNRCKNGDHYWVLAHVTPNLDSDGKTIGYHSCRRVPKRSAVETMSGLYASLRQVEAENERKAGLEKSSAMLMEAVTSLGFTSYDRFVLSLGR</sequence>
<dbReference type="RefSeq" id="WP_024080108.1">
    <property type="nucleotide sequence ID" value="NZ_CP027527.1"/>
</dbReference>
<organism evidence="2">
    <name type="scientific">Magnetospirillum gryphiswaldense</name>
    <dbReference type="NCBI Taxonomy" id="55518"/>
    <lineage>
        <taxon>Bacteria</taxon>
        <taxon>Pseudomonadati</taxon>
        <taxon>Pseudomonadota</taxon>
        <taxon>Alphaproteobacteria</taxon>
        <taxon>Rhodospirillales</taxon>
        <taxon>Rhodospirillaceae</taxon>
        <taxon>Magnetospirillum</taxon>
    </lineage>
</organism>
<reference evidence="2" key="1">
    <citation type="journal article" date="2007" name="J. Bacteriol.">
        <title>Comparative genome analysis of four magnetotactic bacteria reveals a complex set of group-specific genes implicated in magnetosome biomineralization and function.</title>
        <authorList>
            <person name="Richter M."/>
            <person name="Kube M."/>
            <person name="Bazylinski D.A."/>
            <person name="Lombardot T."/>
            <person name="Gloeckner F.O."/>
            <person name="Reinhardt R."/>
            <person name="Schueler D."/>
        </authorList>
    </citation>
    <scope>NUCLEOTIDE SEQUENCE</scope>
    <source>
        <strain evidence="2">MSR-1</strain>
    </source>
</reference>
<dbReference type="AlphaFoldDB" id="A4U5H7"/>
<dbReference type="EMBL" id="CU459003">
    <property type="protein sequence ID" value="CAM78134.1"/>
    <property type="molecule type" value="Genomic_DNA"/>
</dbReference>
<dbReference type="Gene3D" id="3.30.450.20">
    <property type="entry name" value="PAS domain"/>
    <property type="match status" value="1"/>
</dbReference>
<dbReference type="CDD" id="cd00130">
    <property type="entry name" value="PAS"/>
    <property type="match status" value="1"/>
</dbReference>
<proteinExistence type="predicted"/>
<dbReference type="PROSITE" id="PS50112">
    <property type="entry name" value="PAS"/>
    <property type="match status" value="1"/>
</dbReference>
<evidence type="ECO:0000259" key="1">
    <source>
        <dbReference type="PROSITE" id="PS50112"/>
    </source>
</evidence>
<dbReference type="InterPro" id="IPR013655">
    <property type="entry name" value="PAS_fold_3"/>
</dbReference>
<gene>
    <name evidence="2" type="ORF">MGR_4202</name>
</gene>
<feature type="domain" description="PAS" evidence="1">
    <location>
        <begin position="23"/>
        <end position="58"/>
    </location>
</feature>
<dbReference type="InterPro" id="IPR000014">
    <property type="entry name" value="PAS"/>
</dbReference>
<dbReference type="SUPFAM" id="SSF55785">
    <property type="entry name" value="PYP-like sensor domain (PAS domain)"/>
    <property type="match status" value="1"/>
</dbReference>
<dbReference type="Pfam" id="PF08447">
    <property type="entry name" value="PAS_3"/>
    <property type="match status" value="1"/>
</dbReference>
<evidence type="ECO:0000313" key="2">
    <source>
        <dbReference type="EMBL" id="CAM78134.1"/>
    </source>
</evidence>
<name>A4U5H7_9PROT</name>
<accession>A4U5H7</accession>